<name>A0A220S473_9NEIS</name>
<evidence type="ECO:0000313" key="1">
    <source>
        <dbReference type="EMBL" id="ASK28311.1"/>
    </source>
</evidence>
<dbReference type="AlphaFoldDB" id="A0A220S473"/>
<evidence type="ECO:0000313" key="2">
    <source>
        <dbReference type="Proteomes" id="UP000198238"/>
    </source>
</evidence>
<sequence>MLHISDTDGNEKFAYIPSTVLPKLRNFAEKNDEYIYLNDGSPVAGEVCVNDQQTSVIVGTTGRAEEVAAVYAVDASRMGSSDYSPSASDVMWEFTAADDADLGLPVHKPELGTVKKDGKDIPVAVVSGTGKSNRAKPA</sequence>
<reference evidence="1 2" key="1">
    <citation type="submission" date="2017-06" db="EMBL/GenBank/DDBJ databases">
        <title>Neisseria chenwenguii sp. nov., isolated from the intestinal contents of Tibetan Plateau Pika in Yushu, Qinghai Province, China.</title>
        <authorList>
            <person name="Zhang G."/>
        </authorList>
    </citation>
    <scope>NUCLEOTIDE SEQUENCE [LARGE SCALE GENOMIC DNA]</scope>
    <source>
        <strain evidence="1 2">10023</strain>
    </source>
</reference>
<accession>A0A220S473</accession>
<dbReference type="KEGG" id="nei:BG910_11710"/>
<gene>
    <name evidence="1" type="ORF">BG910_11710</name>
</gene>
<proteinExistence type="predicted"/>
<dbReference type="Proteomes" id="UP000198238">
    <property type="component" value="Chromosome"/>
</dbReference>
<organism evidence="1 2">
    <name type="scientific">Neisseria chenwenguii</name>
    <dbReference type="NCBI Taxonomy" id="1853278"/>
    <lineage>
        <taxon>Bacteria</taxon>
        <taxon>Pseudomonadati</taxon>
        <taxon>Pseudomonadota</taxon>
        <taxon>Betaproteobacteria</taxon>
        <taxon>Neisseriales</taxon>
        <taxon>Neisseriaceae</taxon>
        <taxon>Neisseria</taxon>
    </lineage>
</organism>
<protein>
    <submittedName>
        <fullName evidence="1">Uncharacterized protein</fullName>
    </submittedName>
</protein>
<dbReference type="RefSeq" id="WP_089037000.1">
    <property type="nucleotide sequence ID" value="NZ_CP022278.1"/>
</dbReference>
<dbReference type="EMBL" id="CP022278">
    <property type="protein sequence ID" value="ASK28311.1"/>
    <property type="molecule type" value="Genomic_DNA"/>
</dbReference>
<keyword evidence="2" id="KW-1185">Reference proteome</keyword>